<dbReference type="PANTHER" id="PTHR30492:SF0">
    <property type="entry name" value="METHYLGLYOXAL SYNTHASE"/>
    <property type="match status" value="1"/>
</dbReference>
<organism evidence="3 4">
    <name type="scientific">Prosthecochloris vibrioformis</name>
    <name type="common">Chlorobium vibrioforme</name>
    <dbReference type="NCBI Taxonomy" id="1098"/>
    <lineage>
        <taxon>Bacteria</taxon>
        <taxon>Pseudomonadati</taxon>
        <taxon>Chlorobiota</taxon>
        <taxon>Chlorobiia</taxon>
        <taxon>Chlorobiales</taxon>
        <taxon>Chlorobiaceae</taxon>
        <taxon>Prosthecochloris</taxon>
    </lineage>
</organism>
<proteinExistence type="inferred from homology"/>
<evidence type="ECO:0000313" key="3">
    <source>
        <dbReference type="EMBL" id="TNJ32962.1"/>
    </source>
</evidence>
<dbReference type="EC" id="4.2.3.3" evidence="3"/>
<dbReference type="GO" id="GO:0008929">
    <property type="term" value="F:methylglyoxal synthase activity"/>
    <property type="evidence" value="ECO:0007669"/>
    <property type="project" value="UniProtKB-EC"/>
</dbReference>
<dbReference type="SUPFAM" id="SSF52335">
    <property type="entry name" value="Methylglyoxal synthase-like"/>
    <property type="match status" value="1"/>
</dbReference>
<dbReference type="Gene3D" id="3.40.50.1380">
    <property type="entry name" value="Methylglyoxal synthase-like domain"/>
    <property type="match status" value="1"/>
</dbReference>
<dbReference type="NCBIfam" id="NF003559">
    <property type="entry name" value="PRK05234.1"/>
    <property type="match status" value="1"/>
</dbReference>
<reference evidence="3 4" key="1">
    <citation type="submission" date="2019-05" db="EMBL/GenBank/DDBJ databases">
        <title>Draft Whole-Genome sequence of the green sulfur bacterium Prosthecochloris vibrioformis DSM 260.</title>
        <authorList>
            <person name="Meyer T.E."/>
            <person name="Kyndt J.A."/>
        </authorList>
    </citation>
    <scope>NUCLEOTIDE SEQUENCE [LARGE SCALE GENOMIC DNA]</scope>
    <source>
        <strain evidence="3 4">DSM 260</strain>
    </source>
</reference>
<keyword evidence="4" id="KW-1185">Reference proteome</keyword>
<evidence type="ECO:0000256" key="1">
    <source>
        <dbReference type="ARBA" id="ARBA00006287"/>
    </source>
</evidence>
<accession>A0A5C4RPB9</accession>
<dbReference type="InterPro" id="IPR004363">
    <property type="entry name" value="Methylgl_synth"/>
</dbReference>
<dbReference type="GO" id="GO:0005829">
    <property type="term" value="C:cytosol"/>
    <property type="evidence" value="ECO:0007669"/>
    <property type="project" value="TreeGrafter"/>
</dbReference>
<feature type="domain" description="MGS-like" evidence="2">
    <location>
        <begin position="1"/>
        <end position="90"/>
    </location>
</feature>
<feature type="non-terminal residue" evidence="3">
    <location>
        <position position="1"/>
    </location>
</feature>
<protein>
    <submittedName>
        <fullName evidence="3">Methylglyoxal synthase</fullName>
        <ecNumber evidence="3">4.2.3.3</ecNumber>
    </submittedName>
</protein>
<dbReference type="PROSITE" id="PS51855">
    <property type="entry name" value="MGS"/>
    <property type="match status" value="1"/>
</dbReference>
<comment type="similarity">
    <text evidence="1">Belongs to the methylglyoxal synthase family.</text>
</comment>
<dbReference type="Pfam" id="PF02142">
    <property type="entry name" value="MGS"/>
    <property type="match status" value="1"/>
</dbReference>
<sequence length="90" mass="9297">LQGHRLICTGGTGAMIKDAVPDLSVQRLQRGARGGDQQLGALIATGELDGVVFFTDPTMSHGGDVDLQALTRLAILHDTPIALSASAADM</sequence>
<dbReference type="PANTHER" id="PTHR30492">
    <property type="entry name" value="METHYLGLYOXAL SYNTHASE"/>
    <property type="match status" value="1"/>
</dbReference>
<dbReference type="EMBL" id="VDCI01000058">
    <property type="protein sequence ID" value="TNJ32962.1"/>
    <property type="molecule type" value="Genomic_DNA"/>
</dbReference>
<dbReference type="RefSeq" id="WP_139627102.1">
    <property type="nucleotide sequence ID" value="NZ_VDCI01000058.1"/>
</dbReference>
<keyword evidence="3" id="KW-0456">Lyase</keyword>
<feature type="non-terminal residue" evidence="3">
    <location>
        <position position="90"/>
    </location>
</feature>
<evidence type="ECO:0000259" key="2">
    <source>
        <dbReference type="PROSITE" id="PS51855"/>
    </source>
</evidence>
<name>A0A5C4RPB9_PROVB</name>
<gene>
    <name evidence="3" type="ORF">FGF68_10945</name>
</gene>
<evidence type="ECO:0000313" key="4">
    <source>
        <dbReference type="Proteomes" id="UP000309544"/>
    </source>
</evidence>
<dbReference type="InterPro" id="IPR036914">
    <property type="entry name" value="MGS-like_dom_sf"/>
</dbReference>
<dbReference type="AlphaFoldDB" id="A0A5C4RPB9"/>
<dbReference type="InterPro" id="IPR011607">
    <property type="entry name" value="MGS-like_dom"/>
</dbReference>
<dbReference type="Proteomes" id="UP000309544">
    <property type="component" value="Unassembled WGS sequence"/>
</dbReference>
<dbReference type="GO" id="GO:0019242">
    <property type="term" value="P:methylglyoxal biosynthetic process"/>
    <property type="evidence" value="ECO:0007669"/>
    <property type="project" value="InterPro"/>
</dbReference>
<comment type="caution">
    <text evidence="3">The sequence shown here is derived from an EMBL/GenBank/DDBJ whole genome shotgun (WGS) entry which is preliminary data.</text>
</comment>